<dbReference type="GO" id="GO:0046872">
    <property type="term" value="F:metal ion binding"/>
    <property type="evidence" value="ECO:0007669"/>
    <property type="project" value="UniProtKB-KW"/>
</dbReference>
<keyword evidence="18" id="KW-1185">Reference proteome</keyword>
<dbReference type="AlphaFoldDB" id="A0A7M5VET2"/>
<comment type="cofactor">
    <cofactor evidence="15">
        <name>Mg(2+)</name>
        <dbReference type="ChEBI" id="CHEBI:18420"/>
    </cofactor>
    <cofactor evidence="15">
        <name>Mn(2+)</name>
        <dbReference type="ChEBI" id="CHEBI:29035"/>
    </cofactor>
</comment>
<dbReference type="InterPro" id="IPR045860">
    <property type="entry name" value="Snake_toxin-like_sf"/>
</dbReference>
<dbReference type="GO" id="GO:0071363">
    <property type="term" value="P:cellular response to growth factor stimulus"/>
    <property type="evidence" value="ECO:0007669"/>
    <property type="project" value="TreeGrafter"/>
</dbReference>
<evidence type="ECO:0000256" key="12">
    <source>
        <dbReference type="ARBA" id="ARBA00022989"/>
    </source>
</evidence>
<dbReference type="GO" id="GO:0005524">
    <property type="term" value="F:ATP binding"/>
    <property type="evidence" value="ECO:0007669"/>
    <property type="project" value="UniProtKB-UniRule"/>
</dbReference>
<evidence type="ECO:0000313" key="18">
    <source>
        <dbReference type="Proteomes" id="UP000594262"/>
    </source>
</evidence>
<keyword evidence="13 15" id="KW-0472">Membrane</keyword>
<evidence type="ECO:0000256" key="10">
    <source>
        <dbReference type="ARBA" id="ARBA00022840"/>
    </source>
</evidence>
<dbReference type="PANTHER" id="PTHR23255:SF98">
    <property type="entry name" value="SERINE_THREONINE-PROTEIN KINASE RECEPTOR"/>
    <property type="match status" value="1"/>
</dbReference>
<evidence type="ECO:0000256" key="5">
    <source>
        <dbReference type="ARBA" id="ARBA00022692"/>
    </source>
</evidence>
<evidence type="ECO:0000313" key="17">
    <source>
        <dbReference type="EnsemblMetazoa" id="CLYHEMP009044.1"/>
    </source>
</evidence>
<dbReference type="PRINTS" id="PR00653">
    <property type="entry name" value="ACTIVIN2R"/>
</dbReference>
<dbReference type="SUPFAM" id="SSF56112">
    <property type="entry name" value="Protein kinase-like (PK-like)"/>
    <property type="match status" value="1"/>
</dbReference>
<dbReference type="PROSITE" id="PS00108">
    <property type="entry name" value="PROTEIN_KINASE_ST"/>
    <property type="match status" value="1"/>
</dbReference>
<dbReference type="Gene3D" id="1.10.510.10">
    <property type="entry name" value="Transferase(Phosphotransferase) domain 1"/>
    <property type="match status" value="1"/>
</dbReference>
<dbReference type="InterPro" id="IPR001245">
    <property type="entry name" value="Ser-Thr/Tyr_kinase_cat_dom"/>
</dbReference>
<keyword evidence="8 15" id="KW-0547">Nucleotide-binding</keyword>
<dbReference type="Pfam" id="PF07714">
    <property type="entry name" value="PK_Tyr_Ser-Thr"/>
    <property type="match status" value="1"/>
</dbReference>
<comment type="similarity">
    <text evidence="2 15">Belongs to the protein kinase superfamily. TKL Ser/Thr protein kinase family. TGFB receptor subfamily.</text>
</comment>
<keyword evidence="7" id="KW-0732">Signal</keyword>
<keyword evidence="6 15" id="KW-0479">Metal-binding</keyword>
<dbReference type="PROSITE" id="PS50011">
    <property type="entry name" value="PROTEIN_KINASE_DOM"/>
    <property type="match status" value="1"/>
</dbReference>
<evidence type="ECO:0000256" key="2">
    <source>
        <dbReference type="ARBA" id="ARBA00009605"/>
    </source>
</evidence>
<dbReference type="Proteomes" id="UP000594262">
    <property type="component" value="Unplaced"/>
</dbReference>
<dbReference type="RefSeq" id="XP_066924325.1">
    <property type="nucleotide sequence ID" value="XM_067068224.1"/>
</dbReference>
<evidence type="ECO:0000256" key="6">
    <source>
        <dbReference type="ARBA" id="ARBA00022723"/>
    </source>
</evidence>
<evidence type="ECO:0000256" key="14">
    <source>
        <dbReference type="ARBA" id="ARBA00023170"/>
    </source>
</evidence>
<keyword evidence="9 15" id="KW-0418">Kinase</keyword>
<keyword evidence="12 15" id="KW-1133">Transmembrane helix</keyword>
<dbReference type="GeneID" id="136811592"/>
<feature type="domain" description="Protein kinase" evidence="16">
    <location>
        <begin position="175"/>
        <end position="465"/>
    </location>
</feature>
<dbReference type="InterPro" id="IPR000333">
    <property type="entry name" value="TGFB_receptor"/>
</dbReference>
<dbReference type="GO" id="GO:0048179">
    <property type="term" value="C:activin receptor complex"/>
    <property type="evidence" value="ECO:0007669"/>
    <property type="project" value="TreeGrafter"/>
</dbReference>
<sequence>MSQCLSLNEKKSQKCFEDLNCFETCGKNQVCTIFYRNMTGELQPGFAGCWEKEGKGFCNPDHLTHIDCHLRHKGKHNGIDSFMCCCTGNRCNRNLIQNATLMTPTPSTSTETTLMTELPKHPESKTLQYSIPPVICSIFVVIALLYFWKRHKQRIPSGHPLILYQPPTPIITKPVQWDRVVNVGQFGCVWKATYNNNEVAVKIIQAHEKSYWITEKTMYQYNLVHDNILKFYSAEKRLSDSNMIQYWIVTQYHANGSLADYLSSNTLDWTLMLQLAISMTQGIAYLHEEIMTETIRKPIIAHRDIKSRNVLVRDNLTCCISDFGSACQFSENTDKEEIKGQVGTKRYMAPEVLEGAVAFQTESYKSIDCYSLSLILWELLSRCDTGQVPAEPVYQLPFEAEVGTNPTLEELRACVSEQGMRPKLKAGWTRDPKVTELCNTIEEGWDKEGDARLSAPGVLQRLKELQLAAEGGEVNPTQATRINISPYGDGDSTLGKNSTGVSINLELREGAFDC</sequence>
<dbReference type="InterPro" id="IPR008271">
    <property type="entry name" value="Ser/Thr_kinase_AS"/>
</dbReference>
<reference evidence="17" key="1">
    <citation type="submission" date="2021-01" db="UniProtKB">
        <authorList>
            <consortium name="EnsemblMetazoa"/>
        </authorList>
    </citation>
    <scope>IDENTIFICATION</scope>
</reference>
<dbReference type="SMART" id="SM00220">
    <property type="entry name" value="S_TKc"/>
    <property type="match status" value="1"/>
</dbReference>
<comment type="subcellular location">
    <subcellularLocation>
        <location evidence="1 15">Membrane</location>
        <topology evidence="1 15">Single-pass type I membrane protein</topology>
    </subcellularLocation>
</comment>
<keyword evidence="4 15" id="KW-0808">Transferase</keyword>
<proteinExistence type="inferred from homology"/>
<evidence type="ECO:0000256" key="7">
    <source>
        <dbReference type="ARBA" id="ARBA00022729"/>
    </source>
</evidence>
<evidence type="ECO:0000256" key="11">
    <source>
        <dbReference type="ARBA" id="ARBA00022842"/>
    </source>
</evidence>
<dbReference type="EnsemblMetazoa" id="CLYHEMT009044.1">
    <property type="protein sequence ID" value="CLYHEMP009044.1"/>
    <property type="gene ID" value="CLYHEMG009044"/>
</dbReference>
<evidence type="ECO:0000256" key="3">
    <source>
        <dbReference type="ARBA" id="ARBA00022527"/>
    </source>
</evidence>
<accession>A0A7M5VET2</accession>
<dbReference type="GO" id="GO:0017002">
    <property type="term" value="F:activin receptor activity"/>
    <property type="evidence" value="ECO:0007669"/>
    <property type="project" value="TreeGrafter"/>
</dbReference>
<evidence type="ECO:0000256" key="9">
    <source>
        <dbReference type="ARBA" id="ARBA00022777"/>
    </source>
</evidence>
<dbReference type="InterPro" id="IPR000719">
    <property type="entry name" value="Prot_kinase_dom"/>
</dbReference>
<keyword evidence="14 15" id="KW-0675">Receptor</keyword>
<dbReference type="OrthoDB" id="547665at2759"/>
<evidence type="ECO:0000256" key="1">
    <source>
        <dbReference type="ARBA" id="ARBA00004479"/>
    </source>
</evidence>
<dbReference type="Gene3D" id="3.30.200.20">
    <property type="entry name" value="Phosphorylase Kinase, domain 1"/>
    <property type="match status" value="1"/>
</dbReference>
<evidence type="ECO:0000256" key="15">
    <source>
        <dbReference type="RuleBase" id="RU361271"/>
    </source>
</evidence>
<organism evidence="17 18">
    <name type="scientific">Clytia hemisphaerica</name>
    <dbReference type="NCBI Taxonomy" id="252671"/>
    <lineage>
        <taxon>Eukaryota</taxon>
        <taxon>Metazoa</taxon>
        <taxon>Cnidaria</taxon>
        <taxon>Hydrozoa</taxon>
        <taxon>Hydroidolina</taxon>
        <taxon>Leptothecata</taxon>
        <taxon>Obeliida</taxon>
        <taxon>Clytiidae</taxon>
        <taxon>Clytia</taxon>
    </lineage>
</organism>
<evidence type="ECO:0000256" key="8">
    <source>
        <dbReference type="ARBA" id="ARBA00022741"/>
    </source>
</evidence>
<dbReference type="EC" id="2.7.11.30" evidence="15"/>
<name>A0A7M5VET2_9CNID</name>
<keyword evidence="11 15" id="KW-0460">Magnesium</keyword>
<dbReference type="InterPro" id="IPR011009">
    <property type="entry name" value="Kinase-like_dom_sf"/>
</dbReference>
<keyword evidence="15" id="KW-0464">Manganese</keyword>
<keyword evidence="10 15" id="KW-0067">ATP-binding</keyword>
<dbReference type="GO" id="GO:0048185">
    <property type="term" value="F:activin binding"/>
    <property type="evidence" value="ECO:0007669"/>
    <property type="project" value="TreeGrafter"/>
</dbReference>
<comment type="catalytic activity">
    <reaction evidence="15">
        <text>L-threonyl-[receptor-protein] + ATP = O-phospho-L-threonyl-[receptor-protein] + ADP + H(+)</text>
        <dbReference type="Rhea" id="RHEA:44880"/>
        <dbReference type="Rhea" id="RHEA-COMP:11024"/>
        <dbReference type="Rhea" id="RHEA-COMP:11025"/>
        <dbReference type="ChEBI" id="CHEBI:15378"/>
        <dbReference type="ChEBI" id="CHEBI:30013"/>
        <dbReference type="ChEBI" id="CHEBI:30616"/>
        <dbReference type="ChEBI" id="CHEBI:61977"/>
        <dbReference type="ChEBI" id="CHEBI:456216"/>
        <dbReference type="EC" id="2.7.11.30"/>
    </reaction>
</comment>
<dbReference type="Gene3D" id="2.10.60.10">
    <property type="entry name" value="CD59"/>
    <property type="match status" value="1"/>
</dbReference>
<evidence type="ECO:0000259" key="16">
    <source>
        <dbReference type="PROSITE" id="PS50011"/>
    </source>
</evidence>
<keyword evidence="5 15" id="KW-0812">Transmembrane</keyword>
<dbReference type="PANTHER" id="PTHR23255">
    <property type="entry name" value="TRANSFORMING GROWTH FACTOR-BETA RECEPTOR TYPE I AND II"/>
    <property type="match status" value="1"/>
</dbReference>
<evidence type="ECO:0000256" key="4">
    <source>
        <dbReference type="ARBA" id="ARBA00022679"/>
    </source>
</evidence>
<feature type="transmembrane region" description="Helical" evidence="15">
    <location>
        <begin position="129"/>
        <end position="148"/>
    </location>
</feature>
<keyword evidence="3 15" id="KW-0723">Serine/threonine-protein kinase</keyword>
<evidence type="ECO:0000256" key="13">
    <source>
        <dbReference type="ARBA" id="ARBA00023136"/>
    </source>
</evidence>
<protein>
    <recommendedName>
        <fullName evidence="15">Serine/threonine-protein kinase receptor</fullName>
        <ecNumber evidence="15">2.7.11.30</ecNumber>
    </recommendedName>
</protein>